<accession>D5CP14</accession>
<dbReference type="STRING" id="580332.Slit_2710"/>
<sequence>MPHRLNSFLASNQELRLLSSKATLLRALQRHYESFAPPDLARNSQVSRMNHQTLVLVANNGAVAAKLRHMTTELISLFQARGCEVTGIQIRVQVSIPSRPAPPKPRQLGKVAREALQKLDANLGDSSLKAALRRLARKA</sequence>
<organism evidence="1 2">
    <name type="scientific">Sideroxydans lithotrophicus (strain ES-1)</name>
    <dbReference type="NCBI Taxonomy" id="580332"/>
    <lineage>
        <taxon>Bacteria</taxon>
        <taxon>Pseudomonadati</taxon>
        <taxon>Pseudomonadota</taxon>
        <taxon>Betaproteobacteria</taxon>
        <taxon>Nitrosomonadales</taxon>
        <taxon>Gallionellaceae</taxon>
        <taxon>Sideroxydans</taxon>
    </lineage>
</organism>
<evidence type="ECO:0000313" key="2">
    <source>
        <dbReference type="Proteomes" id="UP000001625"/>
    </source>
</evidence>
<gene>
    <name evidence="1" type="ordered locus">Slit_2710</name>
</gene>
<dbReference type="Proteomes" id="UP000001625">
    <property type="component" value="Chromosome"/>
</dbReference>
<dbReference type="eggNOG" id="COG4701">
    <property type="taxonomic scope" value="Bacteria"/>
</dbReference>
<dbReference type="HOGENOM" id="CLU_114851_2_1_4"/>
<dbReference type="OrthoDB" id="9180666at2"/>
<dbReference type="InterPro" id="IPR007922">
    <property type="entry name" value="DciA-like"/>
</dbReference>
<dbReference type="RefSeq" id="WP_013030833.1">
    <property type="nucleotide sequence ID" value="NC_013959.1"/>
</dbReference>
<proteinExistence type="predicted"/>
<dbReference type="Pfam" id="PF05258">
    <property type="entry name" value="DciA"/>
    <property type="match status" value="1"/>
</dbReference>
<keyword evidence="2" id="KW-1185">Reference proteome</keyword>
<dbReference type="AlphaFoldDB" id="D5CP14"/>
<reference evidence="1 2" key="1">
    <citation type="submission" date="2010-03" db="EMBL/GenBank/DDBJ databases">
        <title>Complete sequence of Sideroxydans lithotrophicus ES-1.</title>
        <authorList>
            <consortium name="US DOE Joint Genome Institute"/>
            <person name="Lucas S."/>
            <person name="Copeland A."/>
            <person name="Lapidus A."/>
            <person name="Cheng J.-F."/>
            <person name="Bruce D."/>
            <person name="Goodwin L."/>
            <person name="Pitluck S."/>
            <person name="Munk A.C."/>
            <person name="Detter J.C."/>
            <person name="Han C."/>
            <person name="Tapia R."/>
            <person name="Larimer F."/>
            <person name="Land M."/>
            <person name="Hauser L."/>
            <person name="Kyrpides N."/>
            <person name="Ivanova N."/>
            <person name="Emerson D."/>
            <person name="Woyke T."/>
        </authorList>
    </citation>
    <scope>NUCLEOTIDE SEQUENCE [LARGE SCALE GENOMIC DNA]</scope>
    <source>
        <strain evidence="1 2">ES-1</strain>
    </source>
</reference>
<evidence type="ECO:0000313" key="1">
    <source>
        <dbReference type="EMBL" id="ADE12935.1"/>
    </source>
</evidence>
<evidence type="ECO:0008006" key="3">
    <source>
        <dbReference type="Google" id="ProtNLM"/>
    </source>
</evidence>
<dbReference type="EMBL" id="CP001965">
    <property type="protein sequence ID" value="ADE12935.1"/>
    <property type="molecule type" value="Genomic_DNA"/>
</dbReference>
<dbReference type="KEGG" id="slt:Slit_2710"/>
<protein>
    <recommendedName>
        <fullName evidence="3">DUF721 domain-containing protein</fullName>
    </recommendedName>
</protein>
<name>D5CP14_SIDLE</name>